<feature type="transmembrane region" description="Helical" evidence="5">
    <location>
        <begin position="156"/>
        <end position="179"/>
    </location>
</feature>
<dbReference type="PANTHER" id="PTHR12483">
    <property type="entry name" value="SOLUTE CARRIER FAMILY 31 COPPER TRANSPORTERS"/>
    <property type="match status" value="1"/>
</dbReference>
<comment type="caution">
    <text evidence="7">The sequence shown here is derived from an EMBL/GenBank/DDBJ whole genome shotgun (WGS) entry which is preliminary data.</text>
</comment>
<dbReference type="Proteomes" id="UP001498398">
    <property type="component" value="Unassembled WGS sequence"/>
</dbReference>
<dbReference type="PANTHER" id="PTHR12483:SF27">
    <property type="entry name" value="COPPER TRANSPORT PROTEIN CTR1"/>
    <property type="match status" value="1"/>
</dbReference>
<feature type="region of interest" description="Disordered" evidence="6">
    <location>
        <begin position="1"/>
        <end position="33"/>
    </location>
</feature>
<feature type="region of interest" description="Disordered" evidence="6">
    <location>
        <begin position="112"/>
        <end position="132"/>
    </location>
</feature>
<evidence type="ECO:0000256" key="1">
    <source>
        <dbReference type="ARBA" id="ARBA00004141"/>
    </source>
</evidence>
<name>A0ABR1J4G6_9AGAR</name>
<keyword evidence="5" id="KW-0406">Ion transport</keyword>
<dbReference type="InterPro" id="IPR007274">
    <property type="entry name" value="Cop_transporter"/>
</dbReference>
<sequence length="191" mass="20479">MDMSGSSNSTDSSSSSMSGMDMSGSSNSTDSSSSSMSMMMMMVPYLHFTPGDNLFFDTVAPSSAGAVFAACLILFLLSVFDRYVCAARRGLERRFALRSSRLLVNCPTTFQAESSSGKQPLPAAESTPPQPVSSKFILSHDLSRGVMTGFELTLHYLLMLAVMTFNAAYIISIILGAVVGEIAFGRLHRGH</sequence>
<accession>A0ABR1J4G6</accession>
<evidence type="ECO:0000313" key="8">
    <source>
        <dbReference type="Proteomes" id="UP001498398"/>
    </source>
</evidence>
<keyword evidence="5" id="KW-0186">Copper</keyword>
<proteinExistence type="inferred from homology"/>
<evidence type="ECO:0000256" key="3">
    <source>
        <dbReference type="ARBA" id="ARBA00022989"/>
    </source>
</evidence>
<evidence type="ECO:0000256" key="4">
    <source>
        <dbReference type="ARBA" id="ARBA00023136"/>
    </source>
</evidence>
<keyword evidence="5" id="KW-0813">Transport</keyword>
<keyword evidence="5" id="KW-0187">Copper transport</keyword>
<keyword evidence="8" id="KW-1185">Reference proteome</keyword>
<comment type="similarity">
    <text evidence="5">Belongs to the copper transporter (Ctr) (TC 1.A.56) family. SLC31A subfamily.</text>
</comment>
<evidence type="ECO:0000256" key="6">
    <source>
        <dbReference type="SAM" id="MobiDB-lite"/>
    </source>
</evidence>
<keyword evidence="2 5" id="KW-0812">Transmembrane</keyword>
<evidence type="ECO:0000313" key="7">
    <source>
        <dbReference type="EMBL" id="KAK7449794.1"/>
    </source>
</evidence>
<reference evidence="7 8" key="1">
    <citation type="submission" date="2024-01" db="EMBL/GenBank/DDBJ databases">
        <title>A draft genome for the cacao thread blight pathogen Marasmiellus scandens.</title>
        <authorList>
            <person name="Baruah I.K."/>
            <person name="Leung J."/>
            <person name="Bukari Y."/>
            <person name="Amoako-Attah I."/>
            <person name="Meinhardt L.W."/>
            <person name="Bailey B.A."/>
            <person name="Cohen S.P."/>
        </authorList>
    </citation>
    <scope>NUCLEOTIDE SEQUENCE [LARGE SCALE GENOMIC DNA]</scope>
    <source>
        <strain evidence="7 8">GH-19</strain>
    </source>
</reference>
<dbReference type="EMBL" id="JBANRG010000035">
    <property type="protein sequence ID" value="KAK7449794.1"/>
    <property type="molecule type" value="Genomic_DNA"/>
</dbReference>
<evidence type="ECO:0000256" key="2">
    <source>
        <dbReference type="ARBA" id="ARBA00022692"/>
    </source>
</evidence>
<evidence type="ECO:0000256" key="5">
    <source>
        <dbReference type="RuleBase" id="RU367022"/>
    </source>
</evidence>
<keyword evidence="3 5" id="KW-1133">Transmembrane helix</keyword>
<organism evidence="7 8">
    <name type="scientific">Marasmiellus scandens</name>
    <dbReference type="NCBI Taxonomy" id="2682957"/>
    <lineage>
        <taxon>Eukaryota</taxon>
        <taxon>Fungi</taxon>
        <taxon>Dikarya</taxon>
        <taxon>Basidiomycota</taxon>
        <taxon>Agaricomycotina</taxon>
        <taxon>Agaricomycetes</taxon>
        <taxon>Agaricomycetidae</taxon>
        <taxon>Agaricales</taxon>
        <taxon>Marasmiineae</taxon>
        <taxon>Omphalotaceae</taxon>
        <taxon>Marasmiellus</taxon>
    </lineage>
</organism>
<dbReference type="Pfam" id="PF04145">
    <property type="entry name" value="Ctr"/>
    <property type="match status" value="1"/>
</dbReference>
<comment type="subcellular location">
    <subcellularLocation>
        <location evidence="1 5">Membrane</location>
        <topology evidence="1 5">Multi-pass membrane protein</topology>
    </subcellularLocation>
</comment>
<protein>
    <recommendedName>
        <fullName evidence="5">Copper transport protein</fullName>
    </recommendedName>
</protein>
<gene>
    <name evidence="7" type="ORF">VKT23_013270</name>
</gene>
<keyword evidence="4 5" id="KW-0472">Membrane</keyword>